<evidence type="ECO:0000313" key="2">
    <source>
        <dbReference type="Proteomes" id="UP001238163"/>
    </source>
</evidence>
<evidence type="ECO:0000313" key="1">
    <source>
        <dbReference type="EMBL" id="MDQ0288514.1"/>
    </source>
</evidence>
<keyword evidence="2" id="KW-1185">Reference proteome</keyword>
<gene>
    <name evidence="1" type="ORF">J3R75_000621</name>
</gene>
<accession>A0AAE3VE11</accession>
<proteinExistence type="predicted"/>
<dbReference type="RefSeq" id="WP_307259841.1">
    <property type="nucleotide sequence ID" value="NZ_JAUSVL010000001.1"/>
</dbReference>
<reference evidence="1" key="1">
    <citation type="submission" date="2023-07" db="EMBL/GenBank/DDBJ databases">
        <title>Genomic Encyclopedia of Type Strains, Phase IV (KMG-IV): sequencing the most valuable type-strain genomes for metagenomic binning, comparative biology and taxonomic classification.</title>
        <authorList>
            <person name="Goeker M."/>
        </authorList>
    </citation>
    <scope>NUCLEOTIDE SEQUENCE</scope>
    <source>
        <strain evidence="1">DSM 24202</strain>
    </source>
</reference>
<dbReference type="Proteomes" id="UP001238163">
    <property type="component" value="Unassembled WGS sequence"/>
</dbReference>
<dbReference type="EMBL" id="JAUSVL010000001">
    <property type="protein sequence ID" value="MDQ0288514.1"/>
    <property type="molecule type" value="Genomic_DNA"/>
</dbReference>
<organism evidence="1 2">
    <name type="scientific">Oligosphaera ethanolica</name>
    <dbReference type="NCBI Taxonomy" id="760260"/>
    <lineage>
        <taxon>Bacteria</taxon>
        <taxon>Pseudomonadati</taxon>
        <taxon>Lentisphaerota</taxon>
        <taxon>Oligosphaeria</taxon>
        <taxon>Oligosphaerales</taxon>
        <taxon>Oligosphaeraceae</taxon>
        <taxon>Oligosphaera</taxon>
    </lineage>
</organism>
<sequence>MKPEQEREYGEQPIDALMLELDLTNDDLVCASTEQVTHKMVSKARKGRWLTTAIRQKVLRAFNAASGQNVALDALFNYR</sequence>
<comment type="caution">
    <text evidence="1">The sequence shown here is derived from an EMBL/GenBank/DDBJ whole genome shotgun (WGS) entry which is preliminary data.</text>
</comment>
<name>A0AAE3VE11_9BACT</name>
<protein>
    <submittedName>
        <fullName evidence="1">Uncharacterized protein</fullName>
    </submittedName>
</protein>
<dbReference type="AlphaFoldDB" id="A0AAE3VE11"/>